<evidence type="ECO:0000259" key="1">
    <source>
        <dbReference type="Pfam" id="PF00501"/>
    </source>
</evidence>
<sequence>MDLTATTFDVTTLRGRRAVHRWERTSVGDVFERLTTSYPDQTAIVGRPGAYAEERFRSLTYDQADRLANQVAHGLIERGLEPADRVLMFCENSVEAYVAKIGIAKAGLVAMPLNPNLAPDVVEHLIGHAEPRFAIVDAETWPKAAEAFGRAGLAVDVTIPIGGGAVEGSVEFGAFVAGRHDDEPQVEIHGDDIWEMLFTSGTTAMPKGVMISHSASQLAALNFALSLTRGPGLENDLRVGTFLPMIYHVGELIFALSAFAAGGTLVLGRRPIPADVAAAVAEERITALWAGSPQFVTALSREFDALDVSCLDVLVYGWGALSPEVYDRLLGQAGEALVVLGIFGQTEAIACHRFWPRRWPETYAATAPAVNYVGLPSPLLASDVFDDDGVSLRNRPGVPGEAVYRTPTVTAGYYKDEPATRHAFRTGWFHSGDSAAFDDDGLRVMVDRIKDIVKSGGENVSSLRVESALYEHPGVTKAAVIGLPHERWGEAVAAVVVPSGPDVTAEDLIAHCRSRLAGYETPKAVVFADALPETVGGKILKYKLRAAHGHLFDDARV</sequence>
<gene>
    <name evidence="3" type="ORF">ACFPBZ_02600</name>
</gene>
<evidence type="ECO:0000313" key="4">
    <source>
        <dbReference type="Proteomes" id="UP001595947"/>
    </source>
</evidence>
<dbReference type="InterPro" id="IPR045851">
    <property type="entry name" value="AMP-bd_C_sf"/>
</dbReference>
<dbReference type="EMBL" id="JBHSIV010000002">
    <property type="protein sequence ID" value="MFC5061082.1"/>
    <property type="molecule type" value="Genomic_DNA"/>
</dbReference>
<dbReference type="InterPro" id="IPR025110">
    <property type="entry name" value="AMP-bd_C"/>
</dbReference>
<dbReference type="Proteomes" id="UP001595947">
    <property type="component" value="Unassembled WGS sequence"/>
</dbReference>
<dbReference type="Gene3D" id="3.40.50.12780">
    <property type="entry name" value="N-terminal domain of ligase-like"/>
    <property type="match status" value="1"/>
</dbReference>
<comment type="caution">
    <text evidence="3">The sequence shown here is derived from an EMBL/GenBank/DDBJ whole genome shotgun (WGS) entry which is preliminary data.</text>
</comment>
<organism evidence="3 4">
    <name type="scientific">Actinomycetospora atypica</name>
    <dbReference type="NCBI Taxonomy" id="1290095"/>
    <lineage>
        <taxon>Bacteria</taxon>
        <taxon>Bacillati</taxon>
        <taxon>Actinomycetota</taxon>
        <taxon>Actinomycetes</taxon>
        <taxon>Pseudonocardiales</taxon>
        <taxon>Pseudonocardiaceae</taxon>
        <taxon>Actinomycetospora</taxon>
    </lineage>
</organism>
<proteinExistence type="predicted"/>
<feature type="domain" description="AMP-binding enzyme C-terminal" evidence="2">
    <location>
        <begin position="465"/>
        <end position="538"/>
    </location>
</feature>
<dbReference type="Pfam" id="PF13193">
    <property type="entry name" value="AMP-binding_C"/>
    <property type="match status" value="1"/>
</dbReference>
<dbReference type="Gene3D" id="3.30.300.30">
    <property type="match status" value="1"/>
</dbReference>
<dbReference type="PANTHER" id="PTHR43767:SF1">
    <property type="entry name" value="NONRIBOSOMAL PEPTIDE SYNTHASE PES1 (EUROFUNG)-RELATED"/>
    <property type="match status" value="1"/>
</dbReference>
<dbReference type="InterPro" id="IPR042099">
    <property type="entry name" value="ANL_N_sf"/>
</dbReference>
<dbReference type="InterPro" id="IPR050237">
    <property type="entry name" value="ATP-dep_AMP-bd_enzyme"/>
</dbReference>
<dbReference type="SUPFAM" id="SSF56801">
    <property type="entry name" value="Acetyl-CoA synthetase-like"/>
    <property type="match status" value="1"/>
</dbReference>
<protein>
    <submittedName>
        <fullName evidence="3">AMP-binding protein</fullName>
    </submittedName>
</protein>
<accession>A0ABV9YH02</accession>
<dbReference type="PANTHER" id="PTHR43767">
    <property type="entry name" value="LONG-CHAIN-FATTY-ACID--COA LIGASE"/>
    <property type="match status" value="1"/>
</dbReference>
<feature type="domain" description="AMP-dependent synthetase/ligase" evidence="1">
    <location>
        <begin position="32"/>
        <end position="414"/>
    </location>
</feature>
<evidence type="ECO:0000259" key="2">
    <source>
        <dbReference type="Pfam" id="PF13193"/>
    </source>
</evidence>
<dbReference type="Pfam" id="PF00501">
    <property type="entry name" value="AMP-binding"/>
    <property type="match status" value="1"/>
</dbReference>
<dbReference type="RefSeq" id="WP_378034437.1">
    <property type="nucleotide sequence ID" value="NZ_JBHSIV010000002.1"/>
</dbReference>
<reference evidence="4" key="1">
    <citation type="journal article" date="2019" name="Int. J. Syst. Evol. Microbiol.">
        <title>The Global Catalogue of Microorganisms (GCM) 10K type strain sequencing project: providing services to taxonomists for standard genome sequencing and annotation.</title>
        <authorList>
            <consortium name="The Broad Institute Genomics Platform"/>
            <consortium name="The Broad Institute Genome Sequencing Center for Infectious Disease"/>
            <person name="Wu L."/>
            <person name="Ma J."/>
        </authorList>
    </citation>
    <scope>NUCLEOTIDE SEQUENCE [LARGE SCALE GENOMIC DNA]</scope>
    <source>
        <strain evidence="4">CGMCC 4.7093</strain>
    </source>
</reference>
<name>A0ABV9YH02_9PSEU</name>
<dbReference type="InterPro" id="IPR000873">
    <property type="entry name" value="AMP-dep_synth/lig_dom"/>
</dbReference>
<keyword evidence="4" id="KW-1185">Reference proteome</keyword>
<evidence type="ECO:0000313" key="3">
    <source>
        <dbReference type="EMBL" id="MFC5061082.1"/>
    </source>
</evidence>